<dbReference type="EMBL" id="VDEP01000413">
    <property type="protein sequence ID" value="KAA1086127.1"/>
    <property type="molecule type" value="Genomic_DNA"/>
</dbReference>
<feature type="region of interest" description="Disordered" evidence="1">
    <location>
        <begin position="285"/>
        <end position="305"/>
    </location>
</feature>
<dbReference type="Proteomes" id="UP000325313">
    <property type="component" value="Unassembled WGS sequence"/>
</dbReference>
<sequence length="428" mass="47801">MDKFNRVLHLSRSVHFDCTITLDQLINIPLLNGRFKIKWKFNQPTQEPLSTTTSTSTTNTSSTQTATINNQQQQPIELNNHPHHRQESHQPSPPTQLIELPIKAEASGATDYHEIKNHSVHFRHAFHCPISINLDKQAVLQPSILTILIKEEHVNELGRRIVSRHGSIDIDLSQYTPLMNIIEENSTLHPTPSEPHHHYHHHHHQHQQQASSRIEKAKFLLRECKTNASLKLQIQMDYLGGMTPFKIAKSLGTAMSATNISGTYPEVQMTRVPSQPDDTRSIFNSRQSNTCSPGSSIISSGSSQHKFNMTSNKPAGMMAKLPGGSMMGGMSATHPVHHPSPQTQPMVQVSSHSGLAGMTQEAHHEHPQDVTSQLAKDVIDAIFANPAILTSTHPAPSSTIKHRRVIHSTPNSHKKYSTKRSIKSSRFY</sequence>
<feature type="region of interest" description="Disordered" evidence="1">
    <location>
        <begin position="46"/>
        <end position="68"/>
    </location>
</feature>
<evidence type="ECO:0000313" key="4">
    <source>
        <dbReference type="Proteomes" id="UP000325313"/>
    </source>
</evidence>
<dbReference type="PROSITE" id="PS51840">
    <property type="entry name" value="C2_NT"/>
    <property type="match status" value="1"/>
</dbReference>
<gene>
    <name evidence="3" type="ORF">PGTUg99_007185</name>
</gene>
<dbReference type="PANTHER" id="PTHR21456">
    <property type="entry name" value="FAMILY WITH SEQUENCE SIMILARITY 102"/>
    <property type="match status" value="1"/>
</dbReference>
<evidence type="ECO:0000256" key="1">
    <source>
        <dbReference type="SAM" id="MobiDB-lite"/>
    </source>
</evidence>
<feature type="domain" description="C2 NT-type" evidence="2">
    <location>
        <begin position="6"/>
        <end position="238"/>
    </location>
</feature>
<dbReference type="Pfam" id="PF10358">
    <property type="entry name" value="NT-C2"/>
    <property type="match status" value="1"/>
</dbReference>
<feature type="compositionally biased region" description="Low complexity" evidence="1">
    <location>
        <begin position="50"/>
        <end position="68"/>
    </location>
</feature>
<proteinExistence type="predicted"/>
<comment type="caution">
    <text evidence="3">The sequence shown here is derived from an EMBL/GenBank/DDBJ whole genome shotgun (WGS) entry which is preliminary data.</text>
</comment>
<protein>
    <recommendedName>
        <fullName evidence="2">C2 NT-type domain-containing protein</fullName>
    </recommendedName>
</protein>
<feature type="compositionally biased region" description="Low complexity" evidence="1">
    <location>
        <begin position="292"/>
        <end position="303"/>
    </location>
</feature>
<evidence type="ECO:0000259" key="2">
    <source>
        <dbReference type="PROSITE" id="PS51840"/>
    </source>
</evidence>
<feature type="compositionally biased region" description="Polar residues" evidence="1">
    <location>
        <begin position="390"/>
        <end position="399"/>
    </location>
</feature>
<reference evidence="3 4" key="1">
    <citation type="submission" date="2019-05" db="EMBL/GenBank/DDBJ databases">
        <title>Emergence of the Ug99 lineage of the wheat stem rust pathogen through somatic hybridization.</title>
        <authorList>
            <person name="Li F."/>
            <person name="Upadhyaya N.M."/>
            <person name="Sperschneider J."/>
            <person name="Matny O."/>
            <person name="Nguyen-Phuc H."/>
            <person name="Mago R."/>
            <person name="Raley C."/>
            <person name="Miller M.E."/>
            <person name="Silverstein K.A.T."/>
            <person name="Henningsen E."/>
            <person name="Hirsch C.D."/>
            <person name="Visser B."/>
            <person name="Pretorius Z.A."/>
            <person name="Steffenson B.J."/>
            <person name="Schwessinger B."/>
            <person name="Dodds P.N."/>
            <person name="Figueroa M."/>
        </authorList>
    </citation>
    <scope>NUCLEOTIDE SEQUENCE [LARGE SCALE GENOMIC DNA]</scope>
    <source>
        <strain evidence="3 4">Ug99</strain>
    </source>
</reference>
<dbReference type="PANTHER" id="PTHR21456:SF1">
    <property type="entry name" value="C2 NT-TYPE DOMAIN-CONTAINING PROTEIN"/>
    <property type="match status" value="1"/>
</dbReference>
<evidence type="ECO:0000313" key="3">
    <source>
        <dbReference type="EMBL" id="KAA1086127.1"/>
    </source>
</evidence>
<dbReference type="InterPro" id="IPR039931">
    <property type="entry name" value="EEIG1/2-like"/>
</dbReference>
<dbReference type="InterPro" id="IPR019448">
    <property type="entry name" value="NT-C2"/>
</dbReference>
<feature type="compositionally biased region" description="Basic residues" evidence="1">
    <location>
        <begin position="197"/>
        <end position="206"/>
    </location>
</feature>
<name>A0A5B0NA18_PUCGR</name>
<dbReference type="AlphaFoldDB" id="A0A5B0NA18"/>
<feature type="region of interest" description="Disordered" evidence="1">
    <location>
        <begin position="186"/>
        <end position="209"/>
    </location>
</feature>
<accession>A0A5B0NA18</accession>
<organism evidence="3 4">
    <name type="scientific">Puccinia graminis f. sp. tritici</name>
    <dbReference type="NCBI Taxonomy" id="56615"/>
    <lineage>
        <taxon>Eukaryota</taxon>
        <taxon>Fungi</taxon>
        <taxon>Dikarya</taxon>
        <taxon>Basidiomycota</taxon>
        <taxon>Pucciniomycotina</taxon>
        <taxon>Pucciniomycetes</taxon>
        <taxon>Pucciniales</taxon>
        <taxon>Pucciniaceae</taxon>
        <taxon>Puccinia</taxon>
    </lineage>
</organism>
<feature type="compositionally biased region" description="Basic residues" evidence="1">
    <location>
        <begin position="400"/>
        <end position="428"/>
    </location>
</feature>
<feature type="region of interest" description="Disordered" evidence="1">
    <location>
        <begin position="390"/>
        <end position="428"/>
    </location>
</feature>